<protein>
    <recommendedName>
        <fullName evidence="5">SRCR domain-containing protein</fullName>
    </recommendedName>
</protein>
<keyword evidence="3 4" id="KW-1015">Disulfide bond</keyword>
<dbReference type="AlphaFoldDB" id="A0A5N3VBQ6"/>
<evidence type="ECO:0000256" key="1">
    <source>
        <dbReference type="ARBA" id="ARBA00022729"/>
    </source>
</evidence>
<evidence type="ECO:0000256" key="3">
    <source>
        <dbReference type="ARBA" id="ARBA00023157"/>
    </source>
</evidence>
<feature type="domain" description="SRCR" evidence="5">
    <location>
        <begin position="19"/>
        <end position="122"/>
    </location>
</feature>
<dbReference type="SMART" id="SM00202">
    <property type="entry name" value="SR"/>
    <property type="match status" value="1"/>
</dbReference>
<organism evidence="6 7">
    <name type="scientific">Muntiacus muntjak</name>
    <name type="common">Barking deer</name>
    <name type="synonym">Indian muntjac</name>
    <dbReference type="NCBI Taxonomy" id="9888"/>
    <lineage>
        <taxon>Eukaryota</taxon>
        <taxon>Metazoa</taxon>
        <taxon>Chordata</taxon>
        <taxon>Craniata</taxon>
        <taxon>Vertebrata</taxon>
        <taxon>Euteleostomi</taxon>
        <taxon>Mammalia</taxon>
        <taxon>Eutheria</taxon>
        <taxon>Laurasiatheria</taxon>
        <taxon>Artiodactyla</taxon>
        <taxon>Ruminantia</taxon>
        <taxon>Pecora</taxon>
        <taxon>Cervidae</taxon>
        <taxon>Muntiacinae</taxon>
        <taxon>Muntiacus</taxon>
    </lineage>
</organism>
<sequence>MSQITGLCLPSNRQRTLELRLKDGAHHCEGRVEVKHHGEWGTVNDDNWSIGDASVVCRQLGYGAAIGFLGGAYYGPGLGPIWLLYISCKGVESTVSDCRHSNIKDHRNDSYTHDWDAGVVCSGKSCLVCAGISSRKSLHLSTRMTQDYGYTFRTCLGEGSL</sequence>
<dbReference type="GO" id="GO:0016020">
    <property type="term" value="C:membrane"/>
    <property type="evidence" value="ECO:0007669"/>
    <property type="project" value="InterPro"/>
</dbReference>
<evidence type="ECO:0000313" key="7">
    <source>
        <dbReference type="Proteomes" id="UP000326458"/>
    </source>
</evidence>
<gene>
    <name evidence="6" type="ORF">FD754_011576</name>
</gene>
<name>A0A5N3VBQ6_MUNMU</name>
<keyword evidence="1" id="KW-0732">Signal</keyword>
<dbReference type="Gene3D" id="3.10.250.10">
    <property type="entry name" value="SRCR-like domain"/>
    <property type="match status" value="1"/>
</dbReference>
<dbReference type="PANTHER" id="PTHR19331">
    <property type="entry name" value="SCAVENGER RECEPTOR DOMAIN-CONTAINING"/>
    <property type="match status" value="1"/>
</dbReference>
<comment type="caution">
    <text evidence="6">The sequence shown here is derived from an EMBL/GenBank/DDBJ whole genome shotgun (WGS) entry which is preliminary data.</text>
</comment>
<dbReference type="InterPro" id="IPR036772">
    <property type="entry name" value="SRCR-like_dom_sf"/>
</dbReference>
<comment type="caution">
    <text evidence="4">Lacks conserved residue(s) required for the propagation of feature annotation.</text>
</comment>
<dbReference type="Pfam" id="PF00530">
    <property type="entry name" value="SRCR"/>
    <property type="match status" value="1"/>
</dbReference>
<dbReference type="SUPFAM" id="SSF56487">
    <property type="entry name" value="SRCR-like"/>
    <property type="match status" value="1"/>
</dbReference>
<dbReference type="Proteomes" id="UP000326458">
    <property type="component" value="Unassembled WGS sequence"/>
</dbReference>
<dbReference type="PROSITE" id="PS50287">
    <property type="entry name" value="SRCR_2"/>
    <property type="match status" value="1"/>
</dbReference>
<evidence type="ECO:0000256" key="4">
    <source>
        <dbReference type="PROSITE-ProRule" id="PRU00196"/>
    </source>
</evidence>
<dbReference type="InterPro" id="IPR001190">
    <property type="entry name" value="SRCR"/>
</dbReference>
<evidence type="ECO:0000313" key="6">
    <source>
        <dbReference type="EMBL" id="KAB0346719.1"/>
    </source>
</evidence>
<feature type="disulfide bond" evidence="4">
    <location>
        <begin position="88"/>
        <end position="98"/>
    </location>
</feature>
<keyword evidence="2" id="KW-0677">Repeat</keyword>
<dbReference type="EMBL" id="VCEA01000002">
    <property type="protein sequence ID" value="KAB0346719.1"/>
    <property type="molecule type" value="Genomic_DNA"/>
</dbReference>
<evidence type="ECO:0000259" key="5">
    <source>
        <dbReference type="PROSITE" id="PS50287"/>
    </source>
</evidence>
<proteinExistence type="predicted"/>
<accession>A0A5N3VBQ6</accession>
<reference evidence="6 7" key="1">
    <citation type="submission" date="2019-06" db="EMBL/GenBank/DDBJ databases">
        <title>Discovery of a novel chromosome fission-fusion reversal in muntjac.</title>
        <authorList>
            <person name="Mudd A.B."/>
            <person name="Bredeson J.V."/>
            <person name="Baum R."/>
            <person name="Hockemeyer D."/>
            <person name="Rokhsar D.S."/>
        </authorList>
    </citation>
    <scope>NUCLEOTIDE SEQUENCE [LARGE SCALE GENOMIC DNA]</scope>
    <source>
        <strain evidence="6">UTSW_UCB_Mm</strain>
        <tissue evidence="6">Fibroblast cell line</tissue>
    </source>
</reference>
<keyword evidence="7" id="KW-1185">Reference proteome</keyword>
<evidence type="ECO:0000256" key="2">
    <source>
        <dbReference type="ARBA" id="ARBA00022737"/>
    </source>
</evidence>
<dbReference type="PRINTS" id="PR00258">
    <property type="entry name" value="SPERACTRCPTR"/>
</dbReference>
<dbReference type="FunFam" id="3.10.250.10:FF:000009">
    <property type="entry name" value="WC1"/>
    <property type="match status" value="1"/>
</dbReference>